<evidence type="ECO:0000313" key="2">
    <source>
        <dbReference type="Proteomes" id="UP000275846"/>
    </source>
</evidence>
<dbReference type="WBParaSite" id="SSLN_0000578501-mRNA-1">
    <property type="protein sequence ID" value="SSLN_0000578501-mRNA-1"/>
    <property type="gene ID" value="SSLN_0000578501"/>
</dbReference>
<dbReference type="AlphaFoldDB" id="A0A183SN08"/>
<name>A0A183SN08_SCHSO</name>
<evidence type="ECO:0000313" key="3">
    <source>
        <dbReference type="WBParaSite" id="SSLN_0000578501-mRNA-1"/>
    </source>
</evidence>
<protein>
    <submittedName>
        <fullName evidence="1 3">Uncharacterized protein</fullName>
    </submittedName>
</protein>
<proteinExistence type="predicted"/>
<accession>A0A183SN08</accession>
<sequence>MWTFTNATNNVFANPAEPHDDHHPPSLVIAVNDAAPFITGTILHPATPASITSATTTGTTFHTPTIDETTFYPPPATSSNTAPLIATIHVTSQLYANSVLHL</sequence>
<reference evidence="1 2" key="2">
    <citation type="submission" date="2018-11" db="EMBL/GenBank/DDBJ databases">
        <authorList>
            <consortium name="Pathogen Informatics"/>
        </authorList>
    </citation>
    <scope>NUCLEOTIDE SEQUENCE [LARGE SCALE GENOMIC DNA]</scope>
    <source>
        <strain evidence="1 2">NST_G2</strain>
    </source>
</reference>
<gene>
    <name evidence="1" type="ORF">SSLN_LOCUS5606</name>
</gene>
<dbReference type="Proteomes" id="UP000275846">
    <property type="component" value="Unassembled WGS sequence"/>
</dbReference>
<evidence type="ECO:0000313" key="1">
    <source>
        <dbReference type="EMBL" id="VDL91991.1"/>
    </source>
</evidence>
<dbReference type="EMBL" id="UYSU01033322">
    <property type="protein sequence ID" value="VDL91991.1"/>
    <property type="molecule type" value="Genomic_DNA"/>
</dbReference>
<keyword evidence="2" id="KW-1185">Reference proteome</keyword>
<organism evidence="3">
    <name type="scientific">Schistocephalus solidus</name>
    <name type="common">Tapeworm</name>
    <dbReference type="NCBI Taxonomy" id="70667"/>
    <lineage>
        <taxon>Eukaryota</taxon>
        <taxon>Metazoa</taxon>
        <taxon>Spiralia</taxon>
        <taxon>Lophotrochozoa</taxon>
        <taxon>Platyhelminthes</taxon>
        <taxon>Cestoda</taxon>
        <taxon>Eucestoda</taxon>
        <taxon>Diphyllobothriidea</taxon>
        <taxon>Diphyllobothriidae</taxon>
        <taxon>Schistocephalus</taxon>
    </lineage>
</organism>
<reference evidence="3" key="1">
    <citation type="submission" date="2016-06" db="UniProtKB">
        <authorList>
            <consortium name="WormBaseParasite"/>
        </authorList>
    </citation>
    <scope>IDENTIFICATION</scope>
</reference>